<name>A0A8K0HZS8_COCNU</name>
<protein>
    <submittedName>
        <fullName evidence="1">Uncharacterized protein</fullName>
    </submittedName>
</protein>
<dbReference type="AlphaFoldDB" id="A0A8K0HZS8"/>
<evidence type="ECO:0000313" key="1">
    <source>
        <dbReference type="EMBL" id="KAG1331179.1"/>
    </source>
</evidence>
<organism evidence="1 2">
    <name type="scientific">Cocos nucifera</name>
    <name type="common">Coconut palm</name>
    <dbReference type="NCBI Taxonomy" id="13894"/>
    <lineage>
        <taxon>Eukaryota</taxon>
        <taxon>Viridiplantae</taxon>
        <taxon>Streptophyta</taxon>
        <taxon>Embryophyta</taxon>
        <taxon>Tracheophyta</taxon>
        <taxon>Spermatophyta</taxon>
        <taxon>Magnoliopsida</taxon>
        <taxon>Liliopsida</taxon>
        <taxon>Arecaceae</taxon>
        <taxon>Arecoideae</taxon>
        <taxon>Cocoseae</taxon>
        <taxon>Attaleinae</taxon>
        <taxon>Cocos</taxon>
    </lineage>
</organism>
<evidence type="ECO:0000313" key="2">
    <source>
        <dbReference type="Proteomes" id="UP000797356"/>
    </source>
</evidence>
<gene>
    <name evidence="1" type="ORF">COCNU_02G011470</name>
</gene>
<sequence length="71" mass="8055">MEVYLTKHKFRDYQKKASLGACLLPVWMKLLALFEHTQAIRVLGCQRVACLRKGMGKCCIPDGGYDTSSKF</sequence>
<proteinExistence type="predicted"/>
<dbReference type="Proteomes" id="UP000797356">
    <property type="component" value="Chromosome 2"/>
</dbReference>
<keyword evidence="2" id="KW-1185">Reference proteome</keyword>
<reference evidence="1" key="2">
    <citation type="submission" date="2019-07" db="EMBL/GenBank/DDBJ databases">
        <authorList>
            <person name="Yang Y."/>
            <person name="Bocs S."/>
            <person name="Baudouin L."/>
        </authorList>
    </citation>
    <scope>NUCLEOTIDE SEQUENCE</scope>
    <source>
        <tissue evidence="1">Spear leaf of Hainan Tall coconut</tissue>
    </source>
</reference>
<accession>A0A8K0HZS8</accession>
<comment type="caution">
    <text evidence="1">The sequence shown here is derived from an EMBL/GenBank/DDBJ whole genome shotgun (WGS) entry which is preliminary data.</text>
</comment>
<dbReference type="EMBL" id="CM017873">
    <property type="protein sequence ID" value="KAG1331179.1"/>
    <property type="molecule type" value="Genomic_DNA"/>
</dbReference>
<reference evidence="1" key="1">
    <citation type="journal article" date="2017" name="Gigascience">
        <title>The genome draft of coconut (Cocos nucifera).</title>
        <authorList>
            <person name="Xiao Y."/>
            <person name="Xu P."/>
            <person name="Fan H."/>
            <person name="Baudouin L."/>
            <person name="Xia W."/>
            <person name="Bocs S."/>
            <person name="Xu J."/>
            <person name="Li Q."/>
            <person name="Guo A."/>
            <person name="Zhou L."/>
            <person name="Li J."/>
            <person name="Wu Y."/>
            <person name="Ma Z."/>
            <person name="Armero A."/>
            <person name="Issali A.E."/>
            <person name="Liu N."/>
            <person name="Peng M."/>
            <person name="Yang Y."/>
        </authorList>
    </citation>
    <scope>NUCLEOTIDE SEQUENCE</scope>
    <source>
        <tissue evidence="1">Spear leaf of Hainan Tall coconut</tissue>
    </source>
</reference>